<dbReference type="InterPro" id="IPR026961">
    <property type="entry name" value="PGG_dom"/>
</dbReference>
<dbReference type="Proteomes" id="UP000436088">
    <property type="component" value="Unassembled WGS sequence"/>
</dbReference>
<feature type="transmembrane region" description="Helical" evidence="2">
    <location>
        <begin position="384"/>
        <end position="407"/>
    </location>
</feature>
<name>A0A6A2WV98_HIBSY</name>
<keyword evidence="2" id="KW-0812">Transmembrane</keyword>
<keyword evidence="2" id="KW-1133">Transmembrane helix</keyword>
<feature type="transmembrane region" description="Helical" evidence="2">
    <location>
        <begin position="277"/>
        <end position="297"/>
    </location>
</feature>
<feature type="transmembrane region" description="Helical" evidence="2">
    <location>
        <begin position="413"/>
        <end position="437"/>
    </location>
</feature>
<feature type="repeat" description="ANK" evidence="1">
    <location>
        <begin position="188"/>
        <end position="220"/>
    </location>
</feature>
<keyword evidence="1" id="KW-0040">ANK repeat</keyword>
<keyword evidence="5" id="KW-1185">Reference proteome</keyword>
<dbReference type="Gene3D" id="1.25.40.20">
    <property type="entry name" value="Ankyrin repeat-containing domain"/>
    <property type="match status" value="1"/>
</dbReference>
<gene>
    <name evidence="4" type="ORF">F3Y22_tig00117056pilonHSYRG00010</name>
</gene>
<dbReference type="PANTHER" id="PTHR24128">
    <property type="entry name" value="HOMEOBOX PROTEIN WARIAI"/>
    <property type="match status" value="1"/>
</dbReference>
<dbReference type="InterPro" id="IPR002110">
    <property type="entry name" value="Ankyrin_rpt"/>
</dbReference>
<evidence type="ECO:0000256" key="1">
    <source>
        <dbReference type="PROSITE-ProRule" id="PRU00023"/>
    </source>
</evidence>
<protein>
    <recommendedName>
        <fullName evidence="3">PGG domain-containing protein</fullName>
    </recommendedName>
</protein>
<dbReference type="SMART" id="SM00248">
    <property type="entry name" value="ANK"/>
    <property type="match status" value="6"/>
</dbReference>
<dbReference type="SUPFAM" id="SSF48403">
    <property type="entry name" value="Ankyrin repeat"/>
    <property type="match status" value="1"/>
</dbReference>
<dbReference type="InterPro" id="IPR036770">
    <property type="entry name" value="Ankyrin_rpt-contain_sf"/>
</dbReference>
<accession>A0A6A2WV98</accession>
<organism evidence="4 5">
    <name type="scientific">Hibiscus syriacus</name>
    <name type="common">Rose of Sharon</name>
    <dbReference type="NCBI Taxonomy" id="106335"/>
    <lineage>
        <taxon>Eukaryota</taxon>
        <taxon>Viridiplantae</taxon>
        <taxon>Streptophyta</taxon>
        <taxon>Embryophyta</taxon>
        <taxon>Tracheophyta</taxon>
        <taxon>Spermatophyta</taxon>
        <taxon>Magnoliopsida</taxon>
        <taxon>eudicotyledons</taxon>
        <taxon>Gunneridae</taxon>
        <taxon>Pentapetalae</taxon>
        <taxon>rosids</taxon>
        <taxon>malvids</taxon>
        <taxon>Malvales</taxon>
        <taxon>Malvaceae</taxon>
        <taxon>Malvoideae</taxon>
        <taxon>Hibiscus</taxon>
    </lineage>
</organism>
<reference evidence="4" key="1">
    <citation type="submission" date="2019-09" db="EMBL/GenBank/DDBJ databases">
        <title>Draft genome information of white flower Hibiscus syriacus.</title>
        <authorList>
            <person name="Kim Y.-M."/>
        </authorList>
    </citation>
    <scope>NUCLEOTIDE SEQUENCE [LARGE SCALE GENOMIC DNA]</scope>
    <source>
        <strain evidence="4">YM2019G1</strain>
    </source>
</reference>
<dbReference type="PANTHER" id="PTHR24128:SF60">
    <property type="entry name" value="ALPHA-LATROTOXIN-LHE1A-LIKE"/>
    <property type="match status" value="1"/>
</dbReference>
<sequence>MDTSIDPRLIEAAQTGNIDALYALIQQDGRILEHIEHIPFVETPLHVAANQGQISFALEMMNLMPSFAKKLNQDGFSPMHLAVRNRQTELVLRFLKTDKDLVRVKGREKMTPFHCAVSMGYSIVLAKFLEACPECIEDMTVRDETALHLALKNDQIEAFTLLLAWLQKSLYANLFTIERKLVNWKDIDNNTVLHIAAIKEQHEAIKMLLDAQVWLAVRDTNSEGLTALEIIQKVEGQGMNINMSGKNEADIKDLKVNVKISHLMKARIAGTRAKNSLSIDMINTMLVIMALVITATYQSALSPPGGVWQDEGGNSSTTNVASGISTTNHFFPDYTKHVPFLKESRKIGTSIVNPLCYALFWVLNFFLLWSSIQFTAFLLSGFRLFIYTVIPLYFLVTSYFCSMTILAPTMAFSYFNLACTCLIGILAPLALHVYILYVSKPLKKEIKYRAEMRKVLDMDRDPKDAHTYAFQLLFNVI</sequence>
<evidence type="ECO:0000313" key="4">
    <source>
        <dbReference type="EMBL" id="KAE8653686.1"/>
    </source>
</evidence>
<evidence type="ECO:0000256" key="2">
    <source>
        <dbReference type="SAM" id="Phobius"/>
    </source>
</evidence>
<feature type="repeat" description="ANK" evidence="1">
    <location>
        <begin position="74"/>
        <end position="95"/>
    </location>
</feature>
<feature type="transmembrane region" description="Helical" evidence="2">
    <location>
        <begin position="351"/>
        <end position="372"/>
    </location>
</feature>
<evidence type="ECO:0000313" key="5">
    <source>
        <dbReference type="Proteomes" id="UP000436088"/>
    </source>
</evidence>
<dbReference type="Pfam" id="PF00023">
    <property type="entry name" value="Ank"/>
    <property type="match status" value="1"/>
</dbReference>
<dbReference type="OrthoDB" id="965393at2759"/>
<comment type="caution">
    <text evidence="4">The sequence shown here is derived from an EMBL/GenBank/DDBJ whole genome shotgun (WGS) entry which is preliminary data.</text>
</comment>
<dbReference type="Pfam" id="PF13962">
    <property type="entry name" value="PGG"/>
    <property type="match status" value="1"/>
</dbReference>
<proteinExistence type="predicted"/>
<dbReference type="AlphaFoldDB" id="A0A6A2WV98"/>
<evidence type="ECO:0000259" key="3">
    <source>
        <dbReference type="Pfam" id="PF13962"/>
    </source>
</evidence>
<dbReference type="PROSITE" id="PS50297">
    <property type="entry name" value="ANK_REP_REGION"/>
    <property type="match status" value="1"/>
</dbReference>
<feature type="domain" description="PGG" evidence="3">
    <location>
        <begin position="280"/>
        <end position="316"/>
    </location>
</feature>
<dbReference type="PROSITE" id="PS50088">
    <property type="entry name" value="ANK_REPEAT"/>
    <property type="match status" value="2"/>
</dbReference>
<dbReference type="Pfam" id="PF12796">
    <property type="entry name" value="Ank_2"/>
    <property type="match status" value="1"/>
</dbReference>
<keyword evidence="2" id="KW-0472">Membrane</keyword>
<dbReference type="EMBL" id="VEPZ02001788">
    <property type="protein sequence ID" value="KAE8653686.1"/>
    <property type="molecule type" value="Genomic_DNA"/>
</dbReference>